<evidence type="ECO:0000256" key="1">
    <source>
        <dbReference type="ARBA" id="ARBA00007996"/>
    </source>
</evidence>
<evidence type="ECO:0000256" key="2">
    <source>
        <dbReference type="ARBA" id="ARBA00022603"/>
    </source>
</evidence>
<dbReference type="KEGG" id="gsh:117347883"/>
<dbReference type="InParanoid" id="A0A6P8NVY7"/>
<dbReference type="Pfam" id="PF01234">
    <property type="entry name" value="NNMT_PNMT_TEMT"/>
    <property type="match status" value="1"/>
</dbReference>
<feature type="binding site" evidence="5">
    <location>
        <position position="85"/>
    </location>
    <ligand>
        <name>S-adenosyl-L-methionine</name>
        <dbReference type="ChEBI" id="CHEBI:59789"/>
    </ligand>
</feature>
<keyword evidence="6" id="KW-1185">Reference proteome</keyword>
<name>A0A6P8NVY7_GEOSA</name>
<feature type="binding site" evidence="5">
    <location>
        <position position="20"/>
    </location>
    <ligand>
        <name>S-adenosyl-L-methionine</name>
        <dbReference type="ChEBI" id="CHEBI:59789"/>
    </ligand>
</feature>
<accession>A0A6P8NVY7</accession>
<dbReference type="GO" id="GO:0008757">
    <property type="term" value="F:S-adenosylmethionine-dependent methyltransferase activity"/>
    <property type="evidence" value="ECO:0007669"/>
    <property type="project" value="UniProtKB-ARBA"/>
</dbReference>
<feature type="binding site" evidence="5">
    <location>
        <begin position="142"/>
        <end position="143"/>
    </location>
    <ligand>
        <name>S-adenosyl-L-methionine</name>
        <dbReference type="ChEBI" id="CHEBI:59789"/>
    </ligand>
</feature>
<dbReference type="Gene3D" id="3.40.50.150">
    <property type="entry name" value="Vaccinia Virus protein VP39"/>
    <property type="match status" value="1"/>
</dbReference>
<feature type="binding site" evidence="5">
    <location>
        <position position="25"/>
    </location>
    <ligand>
        <name>S-adenosyl-L-methionine</name>
        <dbReference type="ChEBI" id="CHEBI:59789"/>
    </ligand>
</feature>
<dbReference type="PIRSF" id="PIRSF000384">
    <property type="entry name" value="PNMTase"/>
    <property type="match status" value="1"/>
</dbReference>
<dbReference type="AlphaFoldDB" id="A0A6P8NVY7"/>
<keyword evidence="3" id="KW-0808">Transferase</keyword>
<dbReference type="OrthoDB" id="10050085at2759"/>
<evidence type="ECO:0000313" key="7">
    <source>
        <dbReference type="RefSeq" id="XP_033775259.1"/>
    </source>
</evidence>
<dbReference type="GO" id="GO:0005829">
    <property type="term" value="C:cytosol"/>
    <property type="evidence" value="ECO:0007669"/>
    <property type="project" value="TreeGrafter"/>
</dbReference>
<dbReference type="FunCoup" id="A0A6P8NVY7">
    <property type="interactions" value="189"/>
</dbReference>
<evidence type="ECO:0000256" key="3">
    <source>
        <dbReference type="ARBA" id="ARBA00022679"/>
    </source>
</evidence>
<dbReference type="NCBIfam" id="NF041360">
    <property type="entry name" value="GntF_guanitoxin"/>
    <property type="match status" value="1"/>
</dbReference>
<evidence type="ECO:0000256" key="4">
    <source>
        <dbReference type="ARBA" id="ARBA00022691"/>
    </source>
</evidence>
<feature type="binding site" evidence="5">
    <location>
        <position position="90"/>
    </location>
    <ligand>
        <name>S-adenosyl-L-methionine</name>
        <dbReference type="ChEBI" id="CHEBI:59789"/>
    </ligand>
</feature>
<gene>
    <name evidence="7" type="primary">LOC117347883</name>
</gene>
<evidence type="ECO:0000313" key="6">
    <source>
        <dbReference type="Proteomes" id="UP000515159"/>
    </source>
</evidence>
<sequence length="264" mass="30222">MTSSFTDKNEYLKYFQARDYLGTYYTFDSCDVSENRLLTFTLEKLHQTFSSGNITGDILIDIGTGPTIYQLLSACECFREVIATDYMDRNRQELEIWLKKESGAFDWRPVVKFVCELEGDSEKWREKEETLRRKVTQVLPCDVTKKNPLDPLVLPQADCLLTFLCLEAASKDLDTYGQAVKNITSMVKPGGHLVLLVVLKETYYMVGQHKFSCLYLEKQHVEKAIEEAGCSVEHLELFPNLEKDTCALADYDAALYLVARKTDP</sequence>
<dbReference type="GeneID" id="117347883"/>
<evidence type="ECO:0000256" key="5">
    <source>
        <dbReference type="PIRSR" id="PIRSR000384-1"/>
    </source>
</evidence>
<dbReference type="PANTHER" id="PTHR10867">
    <property type="entry name" value="NNMT/PNMT/TEMT FAMILY MEMBER"/>
    <property type="match status" value="1"/>
</dbReference>
<dbReference type="InterPro" id="IPR000940">
    <property type="entry name" value="NNMT_TEMT_trans"/>
</dbReference>
<dbReference type="GO" id="GO:0008170">
    <property type="term" value="F:N-methyltransferase activity"/>
    <property type="evidence" value="ECO:0007669"/>
    <property type="project" value="TreeGrafter"/>
</dbReference>
<dbReference type="PROSITE" id="PS51681">
    <property type="entry name" value="SAM_MT_NNMT_PNMT_TEMT"/>
    <property type="match status" value="1"/>
</dbReference>
<comment type="similarity">
    <text evidence="1">Belongs to the class I-like SAM-binding methyltransferase superfamily. NNMT/PNMT/TEMT family.</text>
</comment>
<reference evidence="7" key="1">
    <citation type="submission" date="2025-08" db="UniProtKB">
        <authorList>
            <consortium name="RefSeq"/>
        </authorList>
    </citation>
    <scope>IDENTIFICATION</scope>
</reference>
<dbReference type="RefSeq" id="XP_033775259.1">
    <property type="nucleotide sequence ID" value="XM_033919368.1"/>
</dbReference>
<proteinExistence type="inferred from homology"/>
<dbReference type="SUPFAM" id="SSF53335">
    <property type="entry name" value="S-adenosyl-L-methionine-dependent methyltransferases"/>
    <property type="match status" value="1"/>
</dbReference>
<dbReference type="InterPro" id="IPR053384">
    <property type="entry name" value="SAM-dep_methyltransferase"/>
</dbReference>
<keyword evidence="4 5" id="KW-0949">S-adenosyl-L-methionine</keyword>
<protein>
    <submittedName>
        <fullName evidence="7">Indolethylamine N-methyltransferase-like</fullName>
    </submittedName>
</protein>
<keyword evidence="2" id="KW-0489">Methyltransferase</keyword>
<feature type="binding site" evidence="5">
    <location>
        <position position="69"/>
    </location>
    <ligand>
        <name>S-adenosyl-L-methionine</name>
        <dbReference type="ChEBI" id="CHEBI:59789"/>
    </ligand>
</feature>
<organism evidence="6 7">
    <name type="scientific">Geotrypetes seraphini</name>
    <name type="common">Gaboon caecilian</name>
    <name type="synonym">Caecilia seraphini</name>
    <dbReference type="NCBI Taxonomy" id="260995"/>
    <lineage>
        <taxon>Eukaryota</taxon>
        <taxon>Metazoa</taxon>
        <taxon>Chordata</taxon>
        <taxon>Craniata</taxon>
        <taxon>Vertebrata</taxon>
        <taxon>Euteleostomi</taxon>
        <taxon>Amphibia</taxon>
        <taxon>Gymnophiona</taxon>
        <taxon>Geotrypetes</taxon>
    </lineage>
</organism>
<dbReference type="PANTHER" id="PTHR10867:SF32">
    <property type="entry name" value="NICOTINAMIDE N-METHYLTRANSFERASE"/>
    <property type="match status" value="1"/>
</dbReference>
<dbReference type="InterPro" id="IPR029063">
    <property type="entry name" value="SAM-dependent_MTases_sf"/>
</dbReference>
<dbReference type="Proteomes" id="UP000515159">
    <property type="component" value="Chromosome 13"/>
</dbReference>
<dbReference type="GO" id="GO:0032259">
    <property type="term" value="P:methylation"/>
    <property type="evidence" value="ECO:0007669"/>
    <property type="project" value="UniProtKB-KW"/>
</dbReference>
<dbReference type="FunFam" id="3.40.50.150:FF:000065">
    <property type="entry name" value="Phenylethanolamine N-methyltransferase"/>
    <property type="match status" value="1"/>
</dbReference>